<organism evidence="2 3">
    <name type="scientific">Pleurotus ostreatus (strain PC15)</name>
    <name type="common">Oyster mushroom</name>
    <dbReference type="NCBI Taxonomy" id="1137138"/>
    <lineage>
        <taxon>Eukaryota</taxon>
        <taxon>Fungi</taxon>
        <taxon>Dikarya</taxon>
        <taxon>Basidiomycota</taxon>
        <taxon>Agaricomycotina</taxon>
        <taxon>Agaricomycetes</taxon>
        <taxon>Agaricomycetidae</taxon>
        <taxon>Agaricales</taxon>
        <taxon>Pleurotineae</taxon>
        <taxon>Pleurotaceae</taxon>
        <taxon>Pleurotus</taxon>
    </lineage>
</organism>
<name>A0A067NGU0_PLEO1</name>
<evidence type="ECO:0000313" key="3">
    <source>
        <dbReference type="Proteomes" id="UP000027073"/>
    </source>
</evidence>
<protein>
    <submittedName>
        <fullName evidence="2">Uncharacterized protein</fullName>
    </submittedName>
</protein>
<proteinExistence type="predicted"/>
<dbReference type="HOGENOM" id="CLU_432854_0_0_1"/>
<dbReference type="EMBL" id="KL198008">
    <property type="protein sequence ID" value="KDQ27253.1"/>
    <property type="molecule type" value="Genomic_DNA"/>
</dbReference>
<sequence length="632" mass="70518">MSTLVKRRGINKLPFELLVEILMLASTTQYDAQGRRVPPAHPLLAFSHVCGTWRTAVRAAPELWTIISGVESPPLMREILVLSKKLPLVLWNEYGTDTDDSDDERDDGSDDEVDEAHLEEWNGVQDPCSDDTDPGEFDGDENVNEEKEREVEADGDDTNANGRGTGKAQFYPLRRGVAPMLFAELHRMAAVRILVQREDAPALPPLLAGAAPLLESLDLSVEDLDEPLVVTPFGGAPPPRLTRLALEGGFEIPWDAPIYAHLTHLHLKPTSNTEKYQHKCGYRLFAHALAQMCALESLELIGCIPDDILSTEAEAEGGIYLPRLTDLLISDYAPNCDMFLRSIECRLHTLWVAGTEDEDHEDWAEYANVYVALFDACKQHMAPQLTTNPVTSFIVETGWNIVSFQGLSCCRDSAEDSDTLFAITVFHTRTDGSSPVNEAFIARALNVVPPREGRPLQLELHDENVYDPALIAARLDELDGGIRHDSMELAECQGQCWCMRTHCSTVDVDGPDSDSDVNLNHREEYIAVHQLLEKLRAQTTSGCVHVRYSPNGTEHRAGDFLWFTNRHRVADEPEILQACEPSGQRSDSVEIERFWEVGSANRRECLHYRVFRLFGKRCVALAPRGGEADVVD</sequence>
<evidence type="ECO:0000313" key="2">
    <source>
        <dbReference type="EMBL" id="KDQ27253.1"/>
    </source>
</evidence>
<dbReference type="InParanoid" id="A0A067NGU0"/>
<dbReference type="Proteomes" id="UP000027073">
    <property type="component" value="Unassembled WGS sequence"/>
</dbReference>
<accession>A0A067NGU0</accession>
<dbReference type="VEuPathDB" id="FungiDB:PLEOSDRAFT_1083438"/>
<dbReference type="STRING" id="1137138.A0A067NGU0"/>
<dbReference type="Gene3D" id="1.20.1280.50">
    <property type="match status" value="1"/>
</dbReference>
<dbReference type="OrthoDB" id="2269034at2759"/>
<feature type="region of interest" description="Disordered" evidence="1">
    <location>
        <begin position="118"/>
        <end position="167"/>
    </location>
</feature>
<feature type="compositionally biased region" description="Acidic residues" evidence="1">
    <location>
        <begin position="128"/>
        <end position="143"/>
    </location>
</feature>
<evidence type="ECO:0000256" key="1">
    <source>
        <dbReference type="SAM" id="MobiDB-lite"/>
    </source>
</evidence>
<dbReference type="AlphaFoldDB" id="A0A067NGU0"/>
<reference evidence="3" key="1">
    <citation type="journal article" date="2014" name="Proc. Natl. Acad. Sci. U.S.A.">
        <title>Extensive sampling of basidiomycete genomes demonstrates inadequacy of the white-rot/brown-rot paradigm for wood decay fungi.</title>
        <authorList>
            <person name="Riley R."/>
            <person name="Salamov A.A."/>
            <person name="Brown D.W."/>
            <person name="Nagy L.G."/>
            <person name="Floudas D."/>
            <person name="Held B.W."/>
            <person name="Levasseur A."/>
            <person name="Lombard V."/>
            <person name="Morin E."/>
            <person name="Otillar R."/>
            <person name="Lindquist E.A."/>
            <person name="Sun H."/>
            <person name="LaButti K.M."/>
            <person name="Schmutz J."/>
            <person name="Jabbour D."/>
            <person name="Luo H."/>
            <person name="Baker S.E."/>
            <person name="Pisabarro A.G."/>
            <person name="Walton J.D."/>
            <person name="Blanchette R.A."/>
            <person name="Henrissat B."/>
            <person name="Martin F."/>
            <person name="Cullen D."/>
            <person name="Hibbett D.S."/>
            <person name="Grigoriev I.V."/>
        </authorList>
    </citation>
    <scope>NUCLEOTIDE SEQUENCE [LARGE SCALE GENOMIC DNA]</scope>
    <source>
        <strain evidence="3">PC15</strain>
    </source>
</reference>
<gene>
    <name evidence="2" type="ORF">PLEOSDRAFT_1083438</name>
</gene>